<dbReference type="InterPro" id="IPR002219">
    <property type="entry name" value="PKC_DAG/PE"/>
</dbReference>
<dbReference type="Proteomes" id="UP001168821">
    <property type="component" value="Unassembled WGS sequence"/>
</dbReference>
<evidence type="ECO:0000256" key="1">
    <source>
        <dbReference type="SAM" id="MobiDB-lite"/>
    </source>
</evidence>
<feature type="compositionally biased region" description="Basic and acidic residues" evidence="1">
    <location>
        <begin position="169"/>
        <end position="188"/>
    </location>
</feature>
<sequence>MADTGNIVLCKKCLRKVVNSVKCQKCAQQFHPSCAKTSGKFCDDGNFVCCELHDDLASTPDSDFWDAMDDLSQQPNTSIDARIFMYIIRQKDRIIEEQCQQINLLKAQISNLIPSSGAHTKTSIDMGKTVVDKNDHHVNKTRHKKSTVNINNVKTHNDDNEISVAAIGKDTHHTKDQNNDTDKREDNDWKTITPKKRKLQGKKSVVGCSDTSLSIQAIPRMGYVHVYRLCPNTTAEQLQQHLAPKVSVINIEKLNSKHPEIYASFKLTVDLNDVNAAMDPKIWPTGTRINRFFHLTVKKKVAN</sequence>
<proteinExistence type="predicted"/>
<gene>
    <name evidence="3" type="ORF">Zmor_000628</name>
</gene>
<organism evidence="3 4">
    <name type="scientific">Zophobas morio</name>
    <dbReference type="NCBI Taxonomy" id="2755281"/>
    <lineage>
        <taxon>Eukaryota</taxon>
        <taxon>Metazoa</taxon>
        <taxon>Ecdysozoa</taxon>
        <taxon>Arthropoda</taxon>
        <taxon>Hexapoda</taxon>
        <taxon>Insecta</taxon>
        <taxon>Pterygota</taxon>
        <taxon>Neoptera</taxon>
        <taxon>Endopterygota</taxon>
        <taxon>Coleoptera</taxon>
        <taxon>Polyphaga</taxon>
        <taxon>Cucujiformia</taxon>
        <taxon>Tenebrionidae</taxon>
        <taxon>Zophobas</taxon>
    </lineage>
</organism>
<evidence type="ECO:0000313" key="3">
    <source>
        <dbReference type="EMBL" id="KAJ3665115.1"/>
    </source>
</evidence>
<feature type="region of interest" description="Disordered" evidence="1">
    <location>
        <begin position="168"/>
        <end position="188"/>
    </location>
</feature>
<accession>A0AA38IXQ9</accession>
<name>A0AA38IXQ9_9CUCU</name>
<evidence type="ECO:0000259" key="2">
    <source>
        <dbReference type="PROSITE" id="PS50081"/>
    </source>
</evidence>
<protein>
    <recommendedName>
        <fullName evidence="2">Phorbol-ester/DAG-type domain-containing protein</fullName>
    </recommendedName>
</protein>
<feature type="domain" description="Phorbol-ester/DAG-type" evidence="2">
    <location>
        <begin position="1"/>
        <end position="42"/>
    </location>
</feature>
<keyword evidence="4" id="KW-1185">Reference proteome</keyword>
<comment type="caution">
    <text evidence="3">The sequence shown here is derived from an EMBL/GenBank/DDBJ whole genome shotgun (WGS) entry which is preliminary data.</text>
</comment>
<dbReference type="PROSITE" id="PS50081">
    <property type="entry name" value="ZF_DAG_PE_2"/>
    <property type="match status" value="1"/>
</dbReference>
<reference evidence="3" key="1">
    <citation type="journal article" date="2023" name="G3 (Bethesda)">
        <title>Whole genome assemblies of Zophobas morio and Tenebrio molitor.</title>
        <authorList>
            <person name="Kaur S."/>
            <person name="Stinson S.A."/>
            <person name="diCenzo G.C."/>
        </authorList>
    </citation>
    <scope>NUCLEOTIDE SEQUENCE</scope>
    <source>
        <strain evidence="3">QUZm001</strain>
    </source>
</reference>
<evidence type="ECO:0000313" key="4">
    <source>
        <dbReference type="Proteomes" id="UP001168821"/>
    </source>
</evidence>
<dbReference type="AlphaFoldDB" id="A0AA38IXQ9"/>
<dbReference type="EMBL" id="JALNTZ010000001">
    <property type="protein sequence ID" value="KAJ3665115.1"/>
    <property type="molecule type" value="Genomic_DNA"/>
</dbReference>